<evidence type="ECO:0000256" key="1">
    <source>
        <dbReference type="ARBA" id="ARBA00004651"/>
    </source>
</evidence>
<evidence type="ECO:0000313" key="10">
    <source>
        <dbReference type="Proteomes" id="UP001589894"/>
    </source>
</evidence>
<dbReference type="PANTHER" id="PTHR43744">
    <property type="entry name" value="ABC TRANSPORTER PERMEASE PROTEIN MG189-RELATED-RELATED"/>
    <property type="match status" value="1"/>
</dbReference>
<feature type="domain" description="ABC transmembrane type-1" evidence="8">
    <location>
        <begin position="98"/>
        <end position="293"/>
    </location>
</feature>
<feature type="transmembrane region" description="Helical" evidence="7">
    <location>
        <begin position="169"/>
        <end position="188"/>
    </location>
</feature>
<feature type="transmembrane region" description="Helical" evidence="7">
    <location>
        <begin position="39"/>
        <end position="60"/>
    </location>
</feature>
<name>A0ABV6P2L8_9ACTN</name>
<feature type="transmembrane region" description="Helical" evidence="7">
    <location>
        <begin position="102"/>
        <end position="126"/>
    </location>
</feature>
<sequence length="308" mass="34159">MSAAVEQAVAVGAAGEAQPVRPERAPAPAGADRPWWRRLPYVVALVAASVVFLVPFVWLVSASLRPRAYVFGTSLLPVPFAPENYQTVWQAAPLLTWLGNSLVVAVAAATAVTLSSAWVAFGFAYFRFPGRNILFGLVLATMMLPFAVTMIPTYLIWSKLGLVDTQVPLWAGNLFGSAFYIFLLRQFLLSLPREYFEAALVDGASYPKLFWRMAFPLIRPALLVTFIFEFKASWTDLMKPLIYLRNEHLYTLPRGLKVILDRFGYGGDHQQWEVVLAGSVIATVPMIILFFLAQRHFVEGIATGGRKG</sequence>
<dbReference type="InterPro" id="IPR035906">
    <property type="entry name" value="MetI-like_sf"/>
</dbReference>
<dbReference type="Proteomes" id="UP001589894">
    <property type="component" value="Unassembled WGS sequence"/>
</dbReference>
<dbReference type="PANTHER" id="PTHR43744:SF12">
    <property type="entry name" value="ABC TRANSPORTER PERMEASE PROTEIN MG189-RELATED"/>
    <property type="match status" value="1"/>
</dbReference>
<dbReference type="Pfam" id="PF00528">
    <property type="entry name" value="BPD_transp_1"/>
    <property type="match status" value="1"/>
</dbReference>
<dbReference type="PROSITE" id="PS50928">
    <property type="entry name" value="ABC_TM1"/>
    <property type="match status" value="1"/>
</dbReference>
<dbReference type="RefSeq" id="WP_377342572.1">
    <property type="nucleotide sequence ID" value="NZ_JBHLUE010000020.1"/>
</dbReference>
<keyword evidence="10" id="KW-1185">Reference proteome</keyword>
<feature type="transmembrane region" description="Helical" evidence="7">
    <location>
        <begin position="274"/>
        <end position="293"/>
    </location>
</feature>
<evidence type="ECO:0000256" key="2">
    <source>
        <dbReference type="ARBA" id="ARBA00022448"/>
    </source>
</evidence>
<dbReference type="EMBL" id="JBHLUE010000020">
    <property type="protein sequence ID" value="MFC0567281.1"/>
    <property type="molecule type" value="Genomic_DNA"/>
</dbReference>
<keyword evidence="5 7" id="KW-1133">Transmembrane helix</keyword>
<keyword evidence="4 7" id="KW-0812">Transmembrane</keyword>
<dbReference type="InterPro" id="IPR000515">
    <property type="entry name" value="MetI-like"/>
</dbReference>
<evidence type="ECO:0000256" key="7">
    <source>
        <dbReference type="RuleBase" id="RU363032"/>
    </source>
</evidence>
<feature type="transmembrane region" description="Helical" evidence="7">
    <location>
        <begin position="209"/>
        <end position="228"/>
    </location>
</feature>
<feature type="transmembrane region" description="Helical" evidence="7">
    <location>
        <begin position="133"/>
        <end position="157"/>
    </location>
</feature>
<comment type="similarity">
    <text evidence="7">Belongs to the binding-protein-dependent transport system permease family.</text>
</comment>
<evidence type="ECO:0000259" key="8">
    <source>
        <dbReference type="PROSITE" id="PS50928"/>
    </source>
</evidence>
<dbReference type="SUPFAM" id="SSF161098">
    <property type="entry name" value="MetI-like"/>
    <property type="match status" value="1"/>
</dbReference>
<comment type="caution">
    <text evidence="9">The sequence shown here is derived from an EMBL/GenBank/DDBJ whole genome shotgun (WGS) entry which is preliminary data.</text>
</comment>
<proteinExistence type="inferred from homology"/>
<keyword evidence="6 7" id="KW-0472">Membrane</keyword>
<comment type="subcellular location">
    <subcellularLocation>
        <location evidence="1 7">Cell membrane</location>
        <topology evidence="1 7">Multi-pass membrane protein</topology>
    </subcellularLocation>
</comment>
<accession>A0ABV6P2L8</accession>
<evidence type="ECO:0000313" key="9">
    <source>
        <dbReference type="EMBL" id="MFC0567281.1"/>
    </source>
</evidence>
<evidence type="ECO:0000256" key="4">
    <source>
        <dbReference type="ARBA" id="ARBA00022692"/>
    </source>
</evidence>
<protein>
    <submittedName>
        <fullName evidence="9">Carbohydrate ABC transporter permease</fullName>
    </submittedName>
</protein>
<evidence type="ECO:0000256" key="3">
    <source>
        <dbReference type="ARBA" id="ARBA00022475"/>
    </source>
</evidence>
<dbReference type="Gene3D" id="1.10.3720.10">
    <property type="entry name" value="MetI-like"/>
    <property type="match status" value="1"/>
</dbReference>
<evidence type="ECO:0000256" key="6">
    <source>
        <dbReference type="ARBA" id="ARBA00023136"/>
    </source>
</evidence>
<gene>
    <name evidence="9" type="ORF">ACFFHU_24470</name>
</gene>
<organism evidence="9 10">
    <name type="scientific">Plantactinospora siamensis</name>
    <dbReference type="NCBI Taxonomy" id="555372"/>
    <lineage>
        <taxon>Bacteria</taxon>
        <taxon>Bacillati</taxon>
        <taxon>Actinomycetota</taxon>
        <taxon>Actinomycetes</taxon>
        <taxon>Micromonosporales</taxon>
        <taxon>Micromonosporaceae</taxon>
        <taxon>Plantactinospora</taxon>
    </lineage>
</organism>
<evidence type="ECO:0000256" key="5">
    <source>
        <dbReference type="ARBA" id="ARBA00022989"/>
    </source>
</evidence>
<dbReference type="CDD" id="cd06261">
    <property type="entry name" value="TM_PBP2"/>
    <property type="match status" value="1"/>
</dbReference>
<keyword evidence="3" id="KW-1003">Cell membrane</keyword>
<keyword evidence="2 7" id="KW-0813">Transport</keyword>
<reference evidence="9 10" key="1">
    <citation type="submission" date="2024-09" db="EMBL/GenBank/DDBJ databases">
        <authorList>
            <person name="Sun Q."/>
            <person name="Mori K."/>
        </authorList>
    </citation>
    <scope>NUCLEOTIDE SEQUENCE [LARGE SCALE GENOMIC DNA]</scope>
    <source>
        <strain evidence="9 10">TBRC 2205</strain>
    </source>
</reference>